<gene>
    <name evidence="7 11" type="primary">uvrC</name>
    <name evidence="11" type="ORF">ABFO16_01755</name>
</gene>
<evidence type="ECO:0000313" key="11">
    <source>
        <dbReference type="EMBL" id="MEQ2564958.1"/>
    </source>
</evidence>
<sequence>MNIKELRKKAMALPLLPGVYIMRDRSHNIIYIGKAKALKNRVSQYFGSQNNHQEKVRRMVSNVYDFDYIITDSEFEALILECSLIKQNTPKYNILLKDDKGYSYIKVSSDKWRRISYALQQDDPKATYIGPYKSSYYVKNAIDEAIKIFQLPTCNKKFPEDFRKTRPCLNYHIKQCCAPCRGKMSLAEYNEHIDSALEFLKGGTTESIAKMTEEMNKASENLDFELAAKIRDRIASVKKMNDKQKVVDIKVDEQDVIAYITDGDKGTFEVFRFKDGRLFDREHFMVDNGENEEELMAEFITRYYTIRDDVPKQLTLDREIEDSKLLTKWLSEKKGLAVHIVVPKIGDQKHLVDMCKKNAIERLAQTKGSTTGEYGVLEELKEVLGLDKIPEYIESYDNSNLSGSENVCGMVVYENGKKNKKAYKKFKIKGFEGQDDYASMAEVIDRRLDEYEKAEEPVGFGRKPDLILLDGGKGQVNAVLPILKKHNIDIPTFGMVKDDSHRTRAIVSDKGEIAISRKRKLFTFISKMQDEVHRFAIGYQRQRRSMNTFKSSLTDIPGVGTERAKALLKHFRTIKNISEADYEELLNAPKMNKVSADSVYNYFHNENNSN</sequence>
<dbReference type="InterPro" id="IPR050066">
    <property type="entry name" value="UvrABC_protein_C"/>
</dbReference>
<keyword evidence="5 7" id="KW-0234">DNA repair</keyword>
<evidence type="ECO:0000256" key="7">
    <source>
        <dbReference type="HAMAP-Rule" id="MF_00203"/>
    </source>
</evidence>
<keyword evidence="4 7" id="KW-0267">Excision nuclease</keyword>
<dbReference type="CDD" id="cd10434">
    <property type="entry name" value="GIY-YIG_UvrC_Cho"/>
    <property type="match status" value="1"/>
</dbReference>
<dbReference type="InterPro" id="IPR010994">
    <property type="entry name" value="RuvA_2-like"/>
</dbReference>
<dbReference type="PROSITE" id="PS50151">
    <property type="entry name" value="UVR"/>
    <property type="match status" value="1"/>
</dbReference>
<protein>
    <recommendedName>
        <fullName evidence="7">UvrABC system protein C</fullName>
        <shortName evidence="7">Protein UvrC</shortName>
    </recommendedName>
    <alternativeName>
        <fullName evidence="7">Excinuclease ABC subunit C</fullName>
    </alternativeName>
</protein>
<evidence type="ECO:0000259" key="9">
    <source>
        <dbReference type="PROSITE" id="PS50164"/>
    </source>
</evidence>
<dbReference type="HAMAP" id="MF_00203">
    <property type="entry name" value="UvrC"/>
    <property type="match status" value="1"/>
</dbReference>
<dbReference type="Gene3D" id="4.10.860.10">
    <property type="entry name" value="UVR domain"/>
    <property type="match status" value="1"/>
</dbReference>
<comment type="subcellular location">
    <subcellularLocation>
        <location evidence="7">Cytoplasm</location>
    </subcellularLocation>
</comment>
<keyword evidence="1 7" id="KW-0963">Cytoplasm</keyword>
<dbReference type="Pfam" id="PF22920">
    <property type="entry name" value="UvrC_RNaseH"/>
    <property type="match status" value="1"/>
</dbReference>
<dbReference type="Gene3D" id="3.30.420.340">
    <property type="entry name" value="UvrC, RNAse H endonuclease domain"/>
    <property type="match status" value="1"/>
</dbReference>
<feature type="domain" description="GIY-YIG" evidence="9">
    <location>
        <begin position="15"/>
        <end position="94"/>
    </location>
</feature>
<comment type="caution">
    <text evidence="11">The sequence shown here is derived from an EMBL/GenBank/DDBJ whole genome shotgun (WGS) entry which is preliminary data.</text>
</comment>
<dbReference type="NCBIfam" id="TIGR00194">
    <property type="entry name" value="uvrC"/>
    <property type="match status" value="1"/>
</dbReference>
<dbReference type="InterPro" id="IPR000305">
    <property type="entry name" value="GIY-YIG_endonuc"/>
</dbReference>
<dbReference type="InterPro" id="IPR004791">
    <property type="entry name" value="UvrC"/>
</dbReference>
<dbReference type="PANTHER" id="PTHR30562:SF1">
    <property type="entry name" value="UVRABC SYSTEM PROTEIN C"/>
    <property type="match status" value="1"/>
</dbReference>
<evidence type="ECO:0000256" key="6">
    <source>
        <dbReference type="ARBA" id="ARBA00023236"/>
    </source>
</evidence>
<evidence type="ECO:0000256" key="1">
    <source>
        <dbReference type="ARBA" id="ARBA00022490"/>
    </source>
</evidence>
<keyword evidence="3 7" id="KW-0228">DNA excision</keyword>
<dbReference type="InterPro" id="IPR036876">
    <property type="entry name" value="UVR_dom_sf"/>
</dbReference>
<dbReference type="Gene3D" id="1.10.150.20">
    <property type="entry name" value="5' to 3' exonuclease, C-terminal subdomain"/>
    <property type="match status" value="1"/>
</dbReference>
<evidence type="ECO:0000256" key="4">
    <source>
        <dbReference type="ARBA" id="ARBA00022881"/>
    </source>
</evidence>
<evidence type="ECO:0000259" key="10">
    <source>
        <dbReference type="PROSITE" id="PS50165"/>
    </source>
</evidence>
<comment type="function">
    <text evidence="7">The UvrABC repair system catalyzes the recognition and processing of DNA lesions. UvrC both incises the 5' and 3' sides of the lesion. The N-terminal half is responsible for the 3' incision and the C-terminal half is responsible for the 5' incision.</text>
</comment>
<keyword evidence="2 7" id="KW-0227">DNA damage</keyword>
<evidence type="ECO:0000313" key="12">
    <source>
        <dbReference type="Proteomes" id="UP001478133"/>
    </source>
</evidence>
<accession>A0ABV1HTN9</accession>
<dbReference type="Gene3D" id="3.40.1440.10">
    <property type="entry name" value="GIY-YIG endonuclease"/>
    <property type="match status" value="1"/>
</dbReference>
<dbReference type="SUPFAM" id="SSF47781">
    <property type="entry name" value="RuvA domain 2-like"/>
    <property type="match status" value="1"/>
</dbReference>
<reference evidence="11 12" key="1">
    <citation type="submission" date="2024-03" db="EMBL/GenBank/DDBJ databases">
        <title>Human intestinal bacterial collection.</title>
        <authorList>
            <person name="Pauvert C."/>
            <person name="Hitch T.C.A."/>
            <person name="Clavel T."/>
        </authorList>
    </citation>
    <scope>NUCLEOTIDE SEQUENCE [LARGE SCALE GENOMIC DNA]</scope>
    <source>
        <strain evidence="11 12">CLA-AP-H18</strain>
    </source>
</reference>
<keyword evidence="6 7" id="KW-0742">SOS response</keyword>
<feature type="domain" description="UVR" evidence="8">
    <location>
        <begin position="205"/>
        <end position="240"/>
    </location>
</feature>
<dbReference type="InterPro" id="IPR001162">
    <property type="entry name" value="UvrC_RNase_H_dom"/>
</dbReference>
<evidence type="ECO:0000256" key="3">
    <source>
        <dbReference type="ARBA" id="ARBA00022769"/>
    </source>
</evidence>
<dbReference type="Pfam" id="PF08459">
    <property type="entry name" value="UvrC_RNaseH_dom"/>
    <property type="match status" value="1"/>
</dbReference>
<comment type="similarity">
    <text evidence="7">Belongs to the UvrC family.</text>
</comment>
<dbReference type="InterPro" id="IPR003583">
    <property type="entry name" value="Hlx-hairpin-Hlx_DNA-bd_motif"/>
</dbReference>
<dbReference type="PROSITE" id="PS50165">
    <property type="entry name" value="UVRC"/>
    <property type="match status" value="1"/>
</dbReference>
<dbReference type="PANTHER" id="PTHR30562">
    <property type="entry name" value="UVRC/OXIDOREDUCTASE"/>
    <property type="match status" value="1"/>
</dbReference>
<dbReference type="PROSITE" id="PS50164">
    <property type="entry name" value="GIY_YIG"/>
    <property type="match status" value="1"/>
</dbReference>
<evidence type="ECO:0000256" key="2">
    <source>
        <dbReference type="ARBA" id="ARBA00022763"/>
    </source>
</evidence>
<dbReference type="InterPro" id="IPR035901">
    <property type="entry name" value="GIY-YIG_endonuc_sf"/>
</dbReference>
<feature type="domain" description="UvrC family homology region profile" evidence="10">
    <location>
        <begin position="256"/>
        <end position="483"/>
    </location>
</feature>
<dbReference type="SUPFAM" id="SSF82771">
    <property type="entry name" value="GIY-YIG endonuclease"/>
    <property type="match status" value="1"/>
</dbReference>
<evidence type="ECO:0000256" key="5">
    <source>
        <dbReference type="ARBA" id="ARBA00023204"/>
    </source>
</evidence>
<dbReference type="SMART" id="SM00278">
    <property type="entry name" value="HhH1"/>
    <property type="match status" value="2"/>
</dbReference>
<dbReference type="Pfam" id="PF01541">
    <property type="entry name" value="GIY-YIG"/>
    <property type="match status" value="1"/>
</dbReference>
<dbReference type="Pfam" id="PF02151">
    <property type="entry name" value="UVR"/>
    <property type="match status" value="1"/>
</dbReference>
<dbReference type="RefSeq" id="WP_348982012.1">
    <property type="nucleotide sequence ID" value="NZ_JBBMEY010000007.1"/>
</dbReference>
<organism evidence="11 12">
    <name type="scientific">Ruminococcoides intestinihominis</name>
    <dbReference type="NCBI Taxonomy" id="3133161"/>
    <lineage>
        <taxon>Bacteria</taxon>
        <taxon>Bacillati</taxon>
        <taxon>Bacillota</taxon>
        <taxon>Clostridia</taxon>
        <taxon>Eubacteriales</taxon>
        <taxon>Oscillospiraceae</taxon>
        <taxon>Ruminococcoides</taxon>
    </lineage>
</organism>
<dbReference type="SUPFAM" id="SSF46600">
    <property type="entry name" value="C-terminal UvrC-binding domain of UvrB"/>
    <property type="match status" value="1"/>
</dbReference>
<dbReference type="Pfam" id="PF12826">
    <property type="entry name" value="HHH_2"/>
    <property type="match status" value="1"/>
</dbReference>
<proteinExistence type="inferred from homology"/>
<keyword evidence="12" id="KW-1185">Reference proteome</keyword>
<dbReference type="InterPro" id="IPR038476">
    <property type="entry name" value="UvrC_RNase_H_dom_sf"/>
</dbReference>
<dbReference type="InterPro" id="IPR001943">
    <property type="entry name" value="UVR_dom"/>
</dbReference>
<dbReference type="InterPro" id="IPR041663">
    <property type="entry name" value="DisA/LigA_HHH"/>
</dbReference>
<dbReference type="SMART" id="SM00465">
    <property type="entry name" value="GIYc"/>
    <property type="match status" value="1"/>
</dbReference>
<comment type="subunit">
    <text evidence="7">Interacts with UvrB in an incision complex.</text>
</comment>
<evidence type="ECO:0000259" key="8">
    <source>
        <dbReference type="PROSITE" id="PS50151"/>
    </source>
</evidence>
<dbReference type="InterPro" id="IPR047296">
    <property type="entry name" value="GIY-YIG_UvrC_Cho"/>
</dbReference>
<dbReference type="Proteomes" id="UP001478133">
    <property type="component" value="Unassembled WGS sequence"/>
</dbReference>
<name>A0ABV1HTN9_9FIRM</name>
<dbReference type="EMBL" id="JBBMFI010000003">
    <property type="protein sequence ID" value="MEQ2564958.1"/>
    <property type="molecule type" value="Genomic_DNA"/>
</dbReference>